<keyword evidence="1" id="KW-0472">Membrane</keyword>
<keyword evidence="1" id="KW-1133">Transmembrane helix</keyword>
<dbReference type="STRING" id="579137.Metvu_1584"/>
<dbReference type="AlphaFoldDB" id="C9RDQ8"/>
<gene>
    <name evidence="2" type="ordered locus">Metvu_1584</name>
</gene>
<reference evidence="2" key="1">
    <citation type="submission" date="2009-10" db="EMBL/GenBank/DDBJ databases">
        <title>Complete sequence of chromosome of Methanocaldococcus vulcanius M7.</title>
        <authorList>
            <consortium name="US DOE Joint Genome Institute"/>
            <person name="Lucas S."/>
            <person name="Copeland A."/>
            <person name="Lapidus A."/>
            <person name="Glavina del Rio T."/>
            <person name="Dalin E."/>
            <person name="Tice H."/>
            <person name="Bruce D."/>
            <person name="Goodwin L."/>
            <person name="Pitluck S."/>
            <person name="Lcollab F.I."/>
            <person name="Brettin T."/>
            <person name="Detter J.C."/>
            <person name="Han C."/>
            <person name="Tapia R."/>
            <person name="Kuske C.R."/>
            <person name="Schmutz J."/>
            <person name="Larimer F."/>
            <person name="Land M."/>
            <person name="Hauser L."/>
            <person name="Kyrpides N."/>
            <person name="Ovchinikova G."/>
            <person name="Sieprawska-Lupa M."/>
            <person name="Whitman W.B."/>
            <person name="Woyke T."/>
        </authorList>
    </citation>
    <scope>NUCLEOTIDE SEQUENCE [LARGE SCALE GENOMIC DNA]</scope>
    <source>
        <strain evidence="2">M7</strain>
    </source>
</reference>
<feature type="transmembrane region" description="Helical" evidence="1">
    <location>
        <begin position="56"/>
        <end position="76"/>
    </location>
</feature>
<keyword evidence="3" id="KW-1185">Reference proteome</keyword>
<dbReference type="HOGENOM" id="CLU_1478917_0_0_2"/>
<accession>C9RDQ8</accession>
<dbReference type="KEGG" id="mvu:Metvu_1584"/>
<dbReference type="Proteomes" id="UP000002063">
    <property type="component" value="Chromosome"/>
</dbReference>
<name>C9RDQ8_METVM</name>
<evidence type="ECO:0000313" key="3">
    <source>
        <dbReference type="Proteomes" id="UP000002063"/>
    </source>
</evidence>
<dbReference type="eggNOG" id="arCOG09672">
    <property type="taxonomic scope" value="Archaea"/>
</dbReference>
<keyword evidence="1" id="KW-0812">Transmembrane</keyword>
<dbReference type="RefSeq" id="WP_015733656.1">
    <property type="nucleotide sequence ID" value="NC_013407.1"/>
</dbReference>
<dbReference type="EMBL" id="CP001787">
    <property type="protein sequence ID" value="ACX73437.1"/>
    <property type="molecule type" value="Genomic_DNA"/>
</dbReference>
<organism evidence="2 3">
    <name type="scientific">Methanocaldococcus vulcanius (strain ATCC 700851 / DSM 12094 / M7)</name>
    <name type="common">Methanococcus vulcanius</name>
    <dbReference type="NCBI Taxonomy" id="579137"/>
    <lineage>
        <taxon>Archaea</taxon>
        <taxon>Methanobacteriati</taxon>
        <taxon>Methanobacteriota</taxon>
        <taxon>Methanomada group</taxon>
        <taxon>Methanococci</taxon>
        <taxon>Methanococcales</taxon>
        <taxon>Methanocaldococcaceae</taxon>
        <taxon>Methanocaldococcus</taxon>
    </lineage>
</organism>
<sequence>MNLLLLTLVFLLTNLVIFKLRKNIKPALSENKIFKEVKIPYLNLIEGKKAEIDKKLMPIVFIFLVGVLILLDILLYPHLSIKSEILTICTILSLFIVLKSFNDKISVYLCDEGIYYMNTIIRWTEVVDVKKEGEFFAVAFENKKIFGRKYISFKKRIYLTYDRDIDGFIKNHVK</sequence>
<dbReference type="OrthoDB" id="66040at2157"/>
<evidence type="ECO:0000313" key="2">
    <source>
        <dbReference type="EMBL" id="ACX73437.1"/>
    </source>
</evidence>
<proteinExistence type="predicted"/>
<evidence type="ECO:0000256" key="1">
    <source>
        <dbReference type="SAM" id="Phobius"/>
    </source>
</evidence>
<dbReference type="GeneID" id="8513941"/>
<evidence type="ECO:0008006" key="4">
    <source>
        <dbReference type="Google" id="ProtNLM"/>
    </source>
</evidence>
<protein>
    <recommendedName>
        <fullName evidence="4">DUF5673 domain-containing protein</fullName>
    </recommendedName>
</protein>